<dbReference type="SUPFAM" id="SSF53098">
    <property type="entry name" value="Ribonuclease H-like"/>
    <property type="match status" value="1"/>
</dbReference>
<dbReference type="STRING" id="200361.A0A453M720"/>
<evidence type="ECO:0000259" key="1">
    <source>
        <dbReference type="Pfam" id="PF13456"/>
    </source>
</evidence>
<dbReference type="InterPro" id="IPR002156">
    <property type="entry name" value="RNaseH_domain"/>
</dbReference>
<dbReference type="GO" id="GO:0003676">
    <property type="term" value="F:nucleic acid binding"/>
    <property type="evidence" value="ECO:0007669"/>
    <property type="project" value="InterPro"/>
</dbReference>
<dbReference type="CDD" id="cd06222">
    <property type="entry name" value="RNase_H_like"/>
    <property type="match status" value="1"/>
</dbReference>
<dbReference type="PANTHER" id="PTHR47074">
    <property type="entry name" value="BNAC02G40300D PROTEIN"/>
    <property type="match status" value="1"/>
</dbReference>
<evidence type="ECO:0000313" key="3">
    <source>
        <dbReference type="Proteomes" id="UP000015105"/>
    </source>
</evidence>
<reference evidence="2" key="4">
    <citation type="submission" date="2019-03" db="UniProtKB">
        <authorList>
            <consortium name="EnsemblPlants"/>
        </authorList>
    </citation>
    <scope>IDENTIFICATION</scope>
</reference>
<dbReference type="InterPro" id="IPR036397">
    <property type="entry name" value="RNaseH_sf"/>
</dbReference>
<dbReference type="PANTHER" id="PTHR47074:SF70">
    <property type="entry name" value="OS07G0513450 PROTEIN"/>
    <property type="match status" value="1"/>
</dbReference>
<keyword evidence="3" id="KW-1185">Reference proteome</keyword>
<dbReference type="AlphaFoldDB" id="A0A453M720"/>
<dbReference type="InterPro" id="IPR012337">
    <property type="entry name" value="RNaseH-like_sf"/>
</dbReference>
<feature type="domain" description="RNase H type-1" evidence="1">
    <location>
        <begin position="42"/>
        <end position="145"/>
    </location>
</feature>
<reference evidence="3" key="1">
    <citation type="journal article" date="2014" name="Science">
        <title>Ancient hybridizations among the ancestral genomes of bread wheat.</title>
        <authorList>
            <consortium name="International Wheat Genome Sequencing Consortium,"/>
            <person name="Marcussen T."/>
            <person name="Sandve S.R."/>
            <person name="Heier L."/>
            <person name="Spannagl M."/>
            <person name="Pfeifer M."/>
            <person name="Jakobsen K.S."/>
            <person name="Wulff B.B."/>
            <person name="Steuernagel B."/>
            <person name="Mayer K.F."/>
            <person name="Olsen O.A."/>
        </authorList>
    </citation>
    <scope>NUCLEOTIDE SEQUENCE [LARGE SCALE GENOMIC DNA]</scope>
    <source>
        <strain evidence="3">cv. AL8/78</strain>
    </source>
</reference>
<reference evidence="2" key="5">
    <citation type="journal article" date="2021" name="G3 (Bethesda)">
        <title>Aegilops tauschii genome assembly Aet v5.0 features greater sequence contiguity and improved annotation.</title>
        <authorList>
            <person name="Wang L."/>
            <person name="Zhu T."/>
            <person name="Rodriguez J.C."/>
            <person name="Deal K.R."/>
            <person name="Dubcovsky J."/>
            <person name="McGuire P.E."/>
            <person name="Lux T."/>
            <person name="Spannagl M."/>
            <person name="Mayer K.F.X."/>
            <person name="Baldrich P."/>
            <person name="Meyers B.C."/>
            <person name="Huo N."/>
            <person name="Gu Y.Q."/>
            <person name="Zhou H."/>
            <person name="Devos K.M."/>
            <person name="Bennetzen J.L."/>
            <person name="Unver T."/>
            <person name="Budak H."/>
            <person name="Gulick P.J."/>
            <person name="Galiba G."/>
            <person name="Kalapos B."/>
            <person name="Nelson D.R."/>
            <person name="Li P."/>
            <person name="You F.M."/>
            <person name="Luo M.C."/>
            <person name="Dvorak J."/>
        </authorList>
    </citation>
    <scope>NUCLEOTIDE SEQUENCE [LARGE SCALE GENOMIC DNA]</scope>
    <source>
        <strain evidence="2">cv. AL8/78</strain>
    </source>
</reference>
<reference evidence="3" key="2">
    <citation type="journal article" date="2017" name="Nat. Plants">
        <title>The Aegilops tauschii genome reveals multiple impacts of transposons.</title>
        <authorList>
            <person name="Zhao G."/>
            <person name="Zou C."/>
            <person name="Li K."/>
            <person name="Wang K."/>
            <person name="Li T."/>
            <person name="Gao L."/>
            <person name="Zhang X."/>
            <person name="Wang H."/>
            <person name="Yang Z."/>
            <person name="Liu X."/>
            <person name="Jiang W."/>
            <person name="Mao L."/>
            <person name="Kong X."/>
            <person name="Jiao Y."/>
            <person name="Jia J."/>
        </authorList>
    </citation>
    <scope>NUCLEOTIDE SEQUENCE [LARGE SCALE GENOMIC DNA]</scope>
    <source>
        <strain evidence="3">cv. AL8/78</strain>
    </source>
</reference>
<name>A0A453M720_AEGTS</name>
<accession>A0A453M720</accession>
<dbReference type="InterPro" id="IPR044730">
    <property type="entry name" value="RNase_H-like_dom_plant"/>
</dbReference>
<dbReference type="EnsemblPlants" id="AET5Gv21072100.1">
    <property type="protein sequence ID" value="AET5Gv21072100.1"/>
    <property type="gene ID" value="AET5Gv21072100"/>
</dbReference>
<dbReference type="Proteomes" id="UP000015105">
    <property type="component" value="Chromosome 5D"/>
</dbReference>
<protein>
    <recommendedName>
        <fullName evidence="1">RNase H type-1 domain-containing protein</fullName>
    </recommendedName>
</protein>
<reference evidence="2" key="3">
    <citation type="journal article" date="2017" name="Nature">
        <title>Genome sequence of the progenitor of the wheat D genome Aegilops tauschii.</title>
        <authorList>
            <person name="Luo M.C."/>
            <person name="Gu Y.Q."/>
            <person name="Puiu D."/>
            <person name="Wang H."/>
            <person name="Twardziok S.O."/>
            <person name="Deal K.R."/>
            <person name="Huo N."/>
            <person name="Zhu T."/>
            <person name="Wang L."/>
            <person name="Wang Y."/>
            <person name="McGuire P.E."/>
            <person name="Liu S."/>
            <person name="Long H."/>
            <person name="Ramasamy R.K."/>
            <person name="Rodriguez J.C."/>
            <person name="Van S.L."/>
            <person name="Yuan L."/>
            <person name="Wang Z."/>
            <person name="Xia Z."/>
            <person name="Xiao L."/>
            <person name="Anderson O.D."/>
            <person name="Ouyang S."/>
            <person name="Liang Y."/>
            <person name="Zimin A.V."/>
            <person name="Pertea G."/>
            <person name="Qi P."/>
            <person name="Bennetzen J.L."/>
            <person name="Dai X."/>
            <person name="Dawson M.W."/>
            <person name="Muller H.G."/>
            <person name="Kugler K."/>
            <person name="Rivarola-Duarte L."/>
            <person name="Spannagl M."/>
            <person name="Mayer K.F.X."/>
            <person name="Lu F.H."/>
            <person name="Bevan M.W."/>
            <person name="Leroy P."/>
            <person name="Li P."/>
            <person name="You F.M."/>
            <person name="Sun Q."/>
            <person name="Liu Z."/>
            <person name="Lyons E."/>
            <person name="Wicker T."/>
            <person name="Salzberg S.L."/>
            <person name="Devos K.M."/>
            <person name="Dvorak J."/>
        </authorList>
    </citation>
    <scope>NUCLEOTIDE SEQUENCE [LARGE SCALE GENOMIC DNA]</scope>
    <source>
        <strain evidence="2">cv. AL8/78</strain>
    </source>
</reference>
<proteinExistence type="predicted"/>
<dbReference type="Gene3D" id="3.30.420.10">
    <property type="entry name" value="Ribonuclease H-like superfamily/Ribonuclease H"/>
    <property type="match status" value="1"/>
</dbReference>
<dbReference type="Pfam" id="PF13456">
    <property type="entry name" value="RVT_3"/>
    <property type="match status" value="1"/>
</dbReference>
<evidence type="ECO:0000313" key="2">
    <source>
        <dbReference type="EnsemblPlants" id="AET5Gv21072100.1"/>
    </source>
</evidence>
<dbReference type="Gramene" id="AET5Gv21072100.1">
    <property type="protein sequence ID" value="AET5Gv21072100.1"/>
    <property type="gene ID" value="AET5Gv21072100"/>
</dbReference>
<sequence length="151" mass="17098">FTFYHEWNRVNRLIKTSTILVFEIWNNIHKYGECLLENTEHIIRDHDGDVVVAAAGRLAHAQDVLHTEAEECLQALYKAQELGINQVVVETDAMLLVQAIKTSNFDLSPNGVLFREIKAFTTLNFSDFSIINCPRACNKVADVLALYGSKM</sequence>
<dbReference type="GO" id="GO:0004523">
    <property type="term" value="F:RNA-DNA hybrid ribonuclease activity"/>
    <property type="evidence" value="ECO:0007669"/>
    <property type="project" value="InterPro"/>
</dbReference>
<dbReference type="InterPro" id="IPR052929">
    <property type="entry name" value="RNase_H-like_EbsB-rel"/>
</dbReference>
<organism evidence="2 3">
    <name type="scientific">Aegilops tauschii subsp. strangulata</name>
    <name type="common">Goatgrass</name>
    <dbReference type="NCBI Taxonomy" id="200361"/>
    <lineage>
        <taxon>Eukaryota</taxon>
        <taxon>Viridiplantae</taxon>
        <taxon>Streptophyta</taxon>
        <taxon>Embryophyta</taxon>
        <taxon>Tracheophyta</taxon>
        <taxon>Spermatophyta</taxon>
        <taxon>Magnoliopsida</taxon>
        <taxon>Liliopsida</taxon>
        <taxon>Poales</taxon>
        <taxon>Poaceae</taxon>
        <taxon>BOP clade</taxon>
        <taxon>Pooideae</taxon>
        <taxon>Triticodae</taxon>
        <taxon>Triticeae</taxon>
        <taxon>Triticinae</taxon>
        <taxon>Aegilops</taxon>
    </lineage>
</organism>